<reference evidence="1 2" key="1">
    <citation type="submission" date="2016-10" db="EMBL/GenBank/DDBJ databases">
        <title>Draft genome sequences of four alkaliphilic bacteria belonging to the Anaerobacillus genus.</title>
        <authorList>
            <person name="Bassil N.M."/>
            <person name="Lloyd J.R."/>
        </authorList>
    </citation>
    <scope>NUCLEOTIDE SEQUENCE [LARGE SCALE GENOMIC DNA]</scope>
    <source>
        <strain evidence="1 2">DSM 22531</strain>
    </source>
</reference>
<comment type="caution">
    <text evidence="1">The sequence shown here is derived from an EMBL/GenBank/DDBJ whole genome shotgun (WGS) entry which is preliminary data.</text>
</comment>
<protein>
    <recommendedName>
        <fullName evidence="3">NADP-dependent oxidoreductase domain-containing protein</fullName>
    </recommendedName>
</protein>
<dbReference type="AlphaFoldDB" id="A0A1S2M5Q3"/>
<evidence type="ECO:0000313" key="1">
    <source>
        <dbReference type="EMBL" id="OIJ20112.1"/>
    </source>
</evidence>
<sequence>MQMNLLRKYIKQPIVATASIMYYKNNDDFQYGFFDVGSPGNEKFPKLNKKIDEVAAKYEVSNTTIAIAWLLLRTCSL</sequence>
<gene>
    <name evidence="1" type="ORF">BKP45_09995</name>
</gene>
<name>A0A1S2M5Q3_9BACI</name>
<proteinExistence type="predicted"/>
<evidence type="ECO:0008006" key="3">
    <source>
        <dbReference type="Google" id="ProtNLM"/>
    </source>
</evidence>
<organism evidence="1 2">
    <name type="scientific">Anaerobacillus alkalidiazotrophicus</name>
    <dbReference type="NCBI Taxonomy" id="472963"/>
    <lineage>
        <taxon>Bacteria</taxon>
        <taxon>Bacillati</taxon>
        <taxon>Bacillota</taxon>
        <taxon>Bacilli</taxon>
        <taxon>Bacillales</taxon>
        <taxon>Bacillaceae</taxon>
        <taxon>Anaerobacillus</taxon>
    </lineage>
</organism>
<keyword evidence="2" id="KW-1185">Reference proteome</keyword>
<dbReference type="Proteomes" id="UP000180057">
    <property type="component" value="Unassembled WGS sequence"/>
</dbReference>
<accession>A0A1S2M5Q3</accession>
<dbReference type="EMBL" id="MLQS01000015">
    <property type="protein sequence ID" value="OIJ20112.1"/>
    <property type="molecule type" value="Genomic_DNA"/>
</dbReference>
<evidence type="ECO:0000313" key="2">
    <source>
        <dbReference type="Proteomes" id="UP000180057"/>
    </source>
</evidence>